<dbReference type="InterPro" id="IPR011059">
    <property type="entry name" value="Metal-dep_hydrolase_composite"/>
</dbReference>
<dbReference type="InterPro" id="IPR006680">
    <property type="entry name" value="Amidohydro-rel"/>
</dbReference>
<protein>
    <submittedName>
        <fullName evidence="2">Imidazolonepropionase-like amidohydrolase</fullName>
    </submittedName>
</protein>
<dbReference type="PANTHER" id="PTHR43135">
    <property type="entry name" value="ALPHA-D-RIBOSE 1-METHYLPHOSPHONATE 5-TRIPHOSPHATE DIPHOSPHATASE"/>
    <property type="match status" value="1"/>
</dbReference>
<dbReference type="Pfam" id="PF01979">
    <property type="entry name" value="Amidohydro_1"/>
    <property type="match status" value="1"/>
</dbReference>
<organism evidence="2 3">
    <name type="scientific">Bacillus oleivorans</name>
    <dbReference type="NCBI Taxonomy" id="1448271"/>
    <lineage>
        <taxon>Bacteria</taxon>
        <taxon>Bacillati</taxon>
        <taxon>Bacillota</taxon>
        <taxon>Bacilli</taxon>
        <taxon>Bacillales</taxon>
        <taxon>Bacillaceae</taxon>
        <taxon>Bacillus</taxon>
    </lineage>
</organism>
<feature type="domain" description="Amidohydrolase-related" evidence="1">
    <location>
        <begin position="51"/>
        <end position="378"/>
    </location>
</feature>
<accession>A0A285CJZ1</accession>
<evidence type="ECO:0000313" key="2">
    <source>
        <dbReference type="EMBL" id="SNX67326.1"/>
    </source>
</evidence>
<keyword evidence="3" id="KW-1185">Reference proteome</keyword>
<dbReference type="PANTHER" id="PTHR43135:SF3">
    <property type="entry name" value="ALPHA-D-RIBOSE 1-METHYLPHOSPHONATE 5-TRIPHOSPHATE DIPHOSPHATASE"/>
    <property type="match status" value="1"/>
</dbReference>
<proteinExistence type="predicted"/>
<dbReference type="Gene3D" id="3.20.20.140">
    <property type="entry name" value="Metal-dependent hydrolases"/>
    <property type="match status" value="1"/>
</dbReference>
<sequence length="389" mass="42171">MIAITNASGFKGDGTRLENLTILVKDGKIEAVGQDVSVPDGYKVFDVNGKVITPGLIDVHTHLGVHEEGLGSEGADFNETTSPFTPQVRAIDGLNPGESGFADARRFGVTTVQVMPGSANVIGGEMLVLKTAGHVVDDMIVREPSGLKAAFGENPKRVHGPKGKMPNTRMGTAAVLREQLIKAQNYINKQEREEHVDRDLSLENISKVLKREIPLRVHAHRADDIVTVLRLKREFGFDLTIEHCTEGHHIAEFIAKHSDVRVSVGPTMSSRSKVELADKGWHTLGALAEAGVPFSITTDHPVVGIEHLMTSVILAVKNGVSEELALQAVTLNAARHLGVDDRVGSIEAGKDADFAVWNGDPFDLRNKVEMTIINGEVVYWGSLELQEDL</sequence>
<dbReference type="RefSeq" id="WP_097157128.1">
    <property type="nucleotide sequence ID" value="NZ_JBEPMQ010000003.1"/>
</dbReference>
<evidence type="ECO:0000259" key="1">
    <source>
        <dbReference type="Pfam" id="PF01979"/>
    </source>
</evidence>
<name>A0A285CJZ1_9BACI</name>
<dbReference type="OrthoDB" id="9802793at2"/>
<dbReference type="GO" id="GO:0016810">
    <property type="term" value="F:hydrolase activity, acting on carbon-nitrogen (but not peptide) bonds"/>
    <property type="evidence" value="ECO:0007669"/>
    <property type="project" value="InterPro"/>
</dbReference>
<dbReference type="AlphaFoldDB" id="A0A285CJZ1"/>
<dbReference type="EMBL" id="OAOP01000001">
    <property type="protein sequence ID" value="SNX67326.1"/>
    <property type="molecule type" value="Genomic_DNA"/>
</dbReference>
<gene>
    <name evidence="2" type="ORF">SAMN05877753_101645</name>
</gene>
<dbReference type="Proteomes" id="UP000219546">
    <property type="component" value="Unassembled WGS sequence"/>
</dbReference>
<keyword evidence="2" id="KW-0378">Hydrolase</keyword>
<dbReference type="InterPro" id="IPR051781">
    <property type="entry name" value="Metallo-dep_Hydrolase"/>
</dbReference>
<evidence type="ECO:0000313" key="3">
    <source>
        <dbReference type="Proteomes" id="UP000219546"/>
    </source>
</evidence>
<dbReference type="SUPFAM" id="SSF51556">
    <property type="entry name" value="Metallo-dependent hydrolases"/>
    <property type="match status" value="1"/>
</dbReference>
<reference evidence="2 3" key="1">
    <citation type="submission" date="2017-08" db="EMBL/GenBank/DDBJ databases">
        <authorList>
            <person name="de Groot N.N."/>
        </authorList>
    </citation>
    <scope>NUCLEOTIDE SEQUENCE [LARGE SCALE GENOMIC DNA]</scope>
    <source>
        <strain evidence="2 3">JC228</strain>
    </source>
</reference>
<dbReference type="InterPro" id="IPR032466">
    <property type="entry name" value="Metal_Hydrolase"/>
</dbReference>
<dbReference type="CDD" id="cd01309">
    <property type="entry name" value="Met_dep_hydrolase_C"/>
    <property type="match status" value="1"/>
</dbReference>
<dbReference type="SUPFAM" id="SSF51338">
    <property type="entry name" value="Composite domain of metallo-dependent hydrolases"/>
    <property type="match status" value="1"/>
</dbReference>